<comment type="subcellular location">
    <subcellularLocation>
        <location evidence="1">Early endosome membrane</location>
        <topology evidence="1">Peripheral membrane protein</topology>
        <orientation evidence="1">Cytoplasmic side</orientation>
    </subcellularLocation>
</comment>
<dbReference type="OrthoDB" id="5975050at2759"/>
<dbReference type="GO" id="GO:1901981">
    <property type="term" value="F:phosphatidylinositol phosphate binding"/>
    <property type="evidence" value="ECO:0007669"/>
    <property type="project" value="TreeGrafter"/>
</dbReference>
<dbReference type="Proteomes" id="UP000019118">
    <property type="component" value="Unassembled WGS sequence"/>
</dbReference>
<dbReference type="PANTHER" id="PTHR20939:SF11">
    <property type="entry name" value="LD12265P"/>
    <property type="match status" value="1"/>
</dbReference>
<reference evidence="11 12" key="1">
    <citation type="journal article" date="2013" name="Genome Biol.">
        <title>Draft genome of the mountain pine beetle, Dendroctonus ponderosae Hopkins, a major forest pest.</title>
        <authorList>
            <person name="Keeling C.I."/>
            <person name="Yuen M.M."/>
            <person name="Liao N.Y."/>
            <person name="Docking T.R."/>
            <person name="Chan S.K."/>
            <person name="Taylor G.A."/>
            <person name="Palmquist D.L."/>
            <person name="Jackman S.D."/>
            <person name="Nguyen A."/>
            <person name="Li M."/>
            <person name="Henderson H."/>
            <person name="Janes J.K."/>
            <person name="Zhao Y."/>
            <person name="Pandoh P."/>
            <person name="Moore R."/>
            <person name="Sperling F.A."/>
            <person name="Huber D.P."/>
            <person name="Birol I."/>
            <person name="Jones S.J."/>
            <person name="Bohlmann J."/>
        </authorList>
    </citation>
    <scope>NUCLEOTIDE SEQUENCE</scope>
</reference>
<dbReference type="AlphaFoldDB" id="N6TAZ5"/>
<dbReference type="PANTHER" id="PTHR20939">
    <property type="entry name" value="SORTING NEXIN 20, 21"/>
    <property type="match status" value="1"/>
</dbReference>
<dbReference type="Gene3D" id="3.30.1520.10">
    <property type="entry name" value="Phox-like domain"/>
    <property type="match status" value="1"/>
</dbReference>
<name>N6TAZ5_DENPD</name>
<keyword evidence="6" id="KW-0472">Membrane</keyword>
<dbReference type="EMBL" id="KB740948">
    <property type="protein sequence ID" value="ENN77449.1"/>
    <property type="molecule type" value="Genomic_DNA"/>
</dbReference>
<proteinExistence type="predicted"/>
<dbReference type="InterPro" id="IPR036871">
    <property type="entry name" value="PX_dom_sf"/>
</dbReference>
<dbReference type="InterPro" id="IPR039937">
    <property type="entry name" value="SNX20/SNX21"/>
</dbReference>
<dbReference type="EMBL" id="KB632364">
    <property type="protein sequence ID" value="ERL93547.1"/>
    <property type="molecule type" value="Genomic_DNA"/>
</dbReference>
<keyword evidence="11" id="KW-1185">Reference proteome</keyword>
<evidence type="ECO:0000313" key="8">
    <source>
        <dbReference type="EMBL" id="ENN77449.1"/>
    </source>
</evidence>
<dbReference type="HOGENOM" id="CLU_059132_1_0_1"/>
<evidence type="ECO:0000256" key="2">
    <source>
        <dbReference type="ARBA" id="ARBA00022448"/>
    </source>
</evidence>
<dbReference type="OMA" id="RTIRSWS"/>
<dbReference type="InterPro" id="IPR001683">
    <property type="entry name" value="PX_dom"/>
</dbReference>
<gene>
    <name evidence="10" type="primary">109537464</name>
    <name evidence="9" type="ORF">D910_10836</name>
    <name evidence="8" type="ORF">YQE_06273</name>
</gene>
<keyword evidence="2" id="KW-0813">Transport</keyword>
<dbReference type="GO" id="GO:0031901">
    <property type="term" value="C:early endosome membrane"/>
    <property type="evidence" value="ECO:0007669"/>
    <property type="project" value="UniProtKB-SubCell"/>
</dbReference>
<accession>N6TAZ5</accession>
<evidence type="ECO:0000313" key="12">
    <source>
        <dbReference type="Proteomes" id="UP000030742"/>
    </source>
</evidence>
<feature type="non-terminal residue" evidence="8">
    <location>
        <position position="1"/>
    </location>
</feature>
<keyword evidence="5" id="KW-0446">Lipid-binding</keyword>
<dbReference type="SUPFAM" id="SSF64268">
    <property type="entry name" value="PX domain"/>
    <property type="match status" value="1"/>
</dbReference>
<dbReference type="GO" id="GO:0015031">
    <property type="term" value="P:protein transport"/>
    <property type="evidence" value="ECO:0007669"/>
    <property type="project" value="UniProtKB-KW"/>
</dbReference>
<organism evidence="8">
    <name type="scientific">Dendroctonus ponderosae</name>
    <name type="common">Mountain pine beetle</name>
    <dbReference type="NCBI Taxonomy" id="77166"/>
    <lineage>
        <taxon>Eukaryota</taxon>
        <taxon>Metazoa</taxon>
        <taxon>Ecdysozoa</taxon>
        <taxon>Arthropoda</taxon>
        <taxon>Hexapoda</taxon>
        <taxon>Insecta</taxon>
        <taxon>Pterygota</taxon>
        <taxon>Neoptera</taxon>
        <taxon>Endopterygota</taxon>
        <taxon>Coleoptera</taxon>
        <taxon>Polyphaga</taxon>
        <taxon>Cucujiformia</taxon>
        <taxon>Curculionidae</taxon>
        <taxon>Scolytinae</taxon>
        <taxon>Dendroctonus</taxon>
    </lineage>
</organism>
<feature type="domain" description="PX" evidence="7">
    <location>
        <begin position="11"/>
        <end position="129"/>
    </location>
</feature>
<dbReference type="Pfam" id="PF00787">
    <property type="entry name" value="PX"/>
    <property type="match status" value="1"/>
</dbReference>
<dbReference type="STRING" id="77166.N6TAZ5"/>
<sequence>MTQIMNADKQGLIFEIISARISEKPEDKKYVIYTLQVRFISGNDDLTPSVIERRYTQFETLYTLLRKEFPTMFQDIAFPKKVLTGNFDNELITARSTAFEGILKRISQETKLRTSRAMQLFLQEPELSEAKQLLASHSYAAAYEGFQKIFKLLNKVSDFLLFAPEGKLNPNNAVKTFSDRSHAVILTLCRIVACCSECPTLEESLKWTKLALYRFDGVSDSDVLELYLPLLNASIKVYEGHKKNTEELSAQIEMFRKQGVRDVEGRELARAVNEVEAKLF</sequence>
<evidence type="ECO:0000256" key="5">
    <source>
        <dbReference type="ARBA" id="ARBA00023121"/>
    </source>
</evidence>
<evidence type="ECO:0000259" key="7">
    <source>
        <dbReference type="PROSITE" id="PS50195"/>
    </source>
</evidence>
<dbReference type="Proteomes" id="UP000030742">
    <property type="component" value="Unassembled WGS sequence"/>
</dbReference>
<evidence type="ECO:0000313" key="10">
    <source>
        <dbReference type="EnsemblMetazoa" id="XP_019759778.1"/>
    </source>
</evidence>
<evidence type="ECO:0000256" key="4">
    <source>
        <dbReference type="ARBA" id="ARBA00022927"/>
    </source>
</evidence>
<evidence type="ECO:0000256" key="3">
    <source>
        <dbReference type="ARBA" id="ARBA00022753"/>
    </source>
</evidence>
<evidence type="ECO:0000256" key="1">
    <source>
        <dbReference type="ARBA" id="ARBA00004469"/>
    </source>
</evidence>
<dbReference type="EnsemblMetazoa" id="XM_019904219.1">
    <property type="protein sequence ID" value="XP_019759778.1"/>
    <property type="gene ID" value="LOC109537464"/>
</dbReference>
<reference evidence="10" key="2">
    <citation type="submission" date="2024-08" db="UniProtKB">
        <authorList>
            <consortium name="EnsemblMetazoa"/>
        </authorList>
    </citation>
    <scope>IDENTIFICATION</scope>
</reference>
<evidence type="ECO:0000313" key="11">
    <source>
        <dbReference type="Proteomes" id="UP000019118"/>
    </source>
</evidence>
<dbReference type="SMART" id="SM00312">
    <property type="entry name" value="PX"/>
    <property type="match status" value="1"/>
</dbReference>
<keyword evidence="3" id="KW-0967">Endosome</keyword>
<evidence type="ECO:0000313" key="9">
    <source>
        <dbReference type="EMBL" id="ERL93547.1"/>
    </source>
</evidence>
<dbReference type="PROSITE" id="PS50195">
    <property type="entry name" value="PX"/>
    <property type="match status" value="1"/>
</dbReference>
<evidence type="ECO:0000256" key="6">
    <source>
        <dbReference type="ARBA" id="ARBA00023136"/>
    </source>
</evidence>
<protein>
    <recommendedName>
        <fullName evidence="7">PX domain-containing protein</fullName>
    </recommendedName>
</protein>
<keyword evidence="4" id="KW-0653">Protein transport</keyword>